<dbReference type="WBParaSite" id="PDA_v2.g12007.t1">
    <property type="protein sequence ID" value="PDA_v2.g12007.t1"/>
    <property type="gene ID" value="PDA_v2.g12007"/>
</dbReference>
<dbReference type="InterPro" id="IPR051774">
    <property type="entry name" value="Sperm-specific_class_P"/>
</dbReference>
<accession>A0A914P2F7</accession>
<feature type="domain" description="MSP" evidence="1">
    <location>
        <begin position="1"/>
        <end position="119"/>
    </location>
</feature>
<evidence type="ECO:0000313" key="3">
    <source>
        <dbReference type="WBParaSite" id="PDA_v2.g12007.t1"/>
    </source>
</evidence>
<keyword evidence="2" id="KW-1185">Reference proteome</keyword>
<dbReference type="Proteomes" id="UP000887578">
    <property type="component" value="Unplaced"/>
</dbReference>
<evidence type="ECO:0000313" key="2">
    <source>
        <dbReference type="Proteomes" id="UP000887578"/>
    </source>
</evidence>
<dbReference type="InterPro" id="IPR008962">
    <property type="entry name" value="PapD-like_sf"/>
</dbReference>
<evidence type="ECO:0000259" key="1">
    <source>
        <dbReference type="PROSITE" id="PS50202"/>
    </source>
</evidence>
<reference evidence="3" key="1">
    <citation type="submission" date="2022-11" db="UniProtKB">
        <authorList>
            <consortium name="WormBaseParasite"/>
        </authorList>
    </citation>
    <scope>IDENTIFICATION</scope>
</reference>
<dbReference type="InterPro" id="IPR013783">
    <property type="entry name" value="Ig-like_fold"/>
</dbReference>
<sequence length="119" mass="12841">MSTTTTKALTVEPPICTISSAGGKSKHKLFNQSSSRLAYKFKPSNNSNYSVNLISGFLKVGGILDFEITRKAGKSKADKLVIMFNEAPADATDASKLFETNAPKSKLTGEFVLNFSVDE</sequence>
<dbReference type="PANTHER" id="PTHR22947:SF40">
    <property type="entry name" value="MSP DOMAIN-CONTAINING PROTEIN"/>
    <property type="match status" value="1"/>
</dbReference>
<dbReference type="AlphaFoldDB" id="A0A914P2F7"/>
<dbReference type="PANTHER" id="PTHR22947">
    <property type="entry name" value="MAJOR SPERM PROTEIN"/>
    <property type="match status" value="1"/>
</dbReference>
<dbReference type="SUPFAM" id="SSF49354">
    <property type="entry name" value="PapD-like"/>
    <property type="match status" value="1"/>
</dbReference>
<dbReference type="InterPro" id="IPR000535">
    <property type="entry name" value="MSP_dom"/>
</dbReference>
<name>A0A914P2F7_9BILA</name>
<protein>
    <submittedName>
        <fullName evidence="3">MSP domain-containing protein</fullName>
    </submittedName>
</protein>
<dbReference type="PROSITE" id="PS50202">
    <property type="entry name" value="MSP"/>
    <property type="match status" value="1"/>
</dbReference>
<proteinExistence type="predicted"/>
<dbReference type="Gene3D" id="2.60.40.10">
    <property type="entry name" value="Immunoglobulins"/>
    <property type="match status" value="1"/>
</dbReference>
<dbReference type="Pfam" id="PF00635">
    <property type="entry name" value="Motile_Sperm"/>
    <property type="match status" value="1"/>
</dbReference>
<organism evidence="2 3">
    <name type="scientific">Panagrolaimus davidi</name>
    <dbReference type="NCBI Taxonomy" id="227884"/>
    <lineage>
        <taxon>Eukaryota</taxon>
        <taxon>Metazoa</taxon>
        <taxon>Ecdysozoa</taxon>
        <taxon>Nematoda</taxon>
        <taxon>Chromadorea</taxon>
        <taxon>Rhabditida</taxon>
        <taxon>Tylenchina</taxon>
        <taxon>Panagrolaimomorpha</taxon>
        <taxon>Panagrolaimoidea</taxon>
        <taxon>Panagrolaimidae</taxon>
        <taxon>Panagrolaimus</taxon>
    </lineage>
</organism>